<dbReference type="InterPro" id="IPR013013">
    <property type="entry name" value="PTS_EIIC_1"/>
</dbReference>
<comment type="subcellular location">
    <subcellularLocation>
        <location evidence="1">Cell membrane</location>
        <topology evidence="1">Multi-pass membrane protein</topology>
    </subcellularLocation>
</comment>
<evidence type="ECO:0000256" key="3">
    <source>
        <dbReference type="ARBA" id="ARBA00022475"/>
    </source>
</evidence>
<dbReference type="EMBL" id="JACHFW010000001">
    <property type="protein sequence ID" value="MBB5263111.1"/>
    <property type="molecule type" value="Genomic_DNA"/>
</dbReference>
<dbReference type="InterPro" id="IPR001996">
    <property type="entry name" value="PTS_IIB_1"/>
</dbReference>
<dbReference type="Pfam" id="PF02378">
    <property type="entry name" value="PTS_EIIC"/>
    <property type="match status" value="1"/>
</dbReference>
<dbReference type="GO" id="GO:0016301">
    <property type="term" value="F:kinase activity"/>
    <property type="evidence" value="ECO:0007669"/>
    <property type="project" value="UniProtKB-KW"/>
</dbReference>
<evidence type="ECO:0000256" key="4">
    <source>
        <dbReference type="ARBA" id="ARBA00022597"/>
    </source>
</evidence>
<evidence type="ECO:0000259" key="13">
    <source>
        <dbReference type="PROSITE" id="PS51098"/>
    </source>
</evidence>
<keyword evidence="4" id="KW-0762">Sugar transport</keyword>
<keyword evidence="3" id="KW-1003">Cell membrane</keyword>
<dbReference type="Gene3D" id="3.30.1360.60">
    <property type="entry name" value="Glucose permease domain IIB"/>
    <property type="match status" value="1"/>
</dbReference>
<name>A0A7W8M4A9_9FIRM</name>
<evidence type="ECO:0000256" key="2">
    <source>
        <dbReference type="ARBA" id="ARBA00022448"/>
    </source>
</evidence>
<evidence type="ECO:0000259" key="14">
    <source>
        <dbReference type="PROSITE" id="PS51103"/>
    </source>
</evidence>
<keyword evidence="8" id="KW-0418">Kinase</keyword>
<keyword evidence="10 12" id="KW-0472">Membrane</keyword>
<dbReference type="InterPro" id="IPR003352">
    <property type="entry name" value="PTS_EIIC"/>
</dbReference>
<dbReference type="InterPro" id="IPR050558">
    <property type="entry name" value="PTS_Sugar-Specific_Components"/>
</dbReference>
<feature type="transmembrane region" description="Helical" evidence="12">
    <location>
        <begin position="176"/>
        <end position="204"/>
    </location>
</feature>
<protein>
    <submittedName>
        <fullName evidence="15">Glucose-like phosphotransferase system IIB component</fullName>
    </submittedName>
</protein>
<accession>A0A7W8M4A9</accession>
<evidence type="ECO:0000256" key="1">
    <source>
        <dbReference type="ARBA" id="ARBA00004651"/>
    </source>
</evidence>
<dbReference type="GO" id="GO:0009401">
    <property type="term" value="P:phosphoenolpyruvate-dependent sugar phosphotransferase system"/>
    <property type="evidence" value="ECO:0007669"/>
    <property type="project" value="UniProtKB-KW"/>
</dbReference>
<keyword evidence="5 15" id="KW-0808">Transferase</keyword>
<keyword evidence="16" id="KW-1185">Reference proteome</keyword>
<feature type="transmembrane region" description="Helical" evidence="12">
    <location>
        <begin position="144"/>
        <end position="164"/>
    </location>
</feature>
<evidence type="ECO:0000313" key="16">
    <source>
        <dbReference type="Proteomes" id="UP000543642"/>
    </source>
</evidence>
<evidence type="ECO:0000256" key="12">
    <source>
        <dbReference type="SAM" id="Phobius"/>
    </source>
</evidence>
<evidence type="ECO:0000256" key="11">
    <source>
        <dbReference type="PROSITE-ProRule" id="PRU00421"/>
    </source>
</evidence>
<feature type="domain" description="PTS EIIC type-1" evidence="14">
    <location>
        <begin position="106"/>
        <end position="208"/>
    </location>
</feature>
<evidence type="ECO:0000256" key="5">
    <source>
        <dbReference type="ARBA" id="ARBA00022679"/>
    </source>
</evidence>
<evidence type="ECO:0000313" key="15">
    <source>
        <dbReference type="EMBL" id="MBB5263111.1"/>
    </source>
</evidence>
<dbReference type="Pfam" id="PF00367">
    <property type="entry name" value="PTS_EIIB"/>
    <property type="match status" value="1"/>
</dbReference>
<reference evidence="15 16" key="1">
    <citation type="submission" date="2020-08" db="EMBL/GenBank/DDBJ databases">
        <title>Genomic Encyclopedia of Type Strains, Phase IV (KMG-IV): sequencing the most valuable type-strain genomes for metagenomic binning, comparative biology and taxonomic classification.</title>
        <authorList>
            <person name="Goeker M."/>
        </authorList>
    </citation>
    <scope>NUCLEOTIDE SEQUENCE [LARGE SCALE GENOMIC DNA]</scope>
    <source>
        <strain evidence="15 16">DSM 106146</strain>
    </source>
</reference>
<dbReference type="FunFam" id="3.30.1360.60:FF:000001">
    <property type="entry name" value="PTS system glucose-specific IIBC component PtsG"/>
    <property type="match status" value="1"/>
</dbReference>
<keyword evidence="9 12" id="KW-1133">Transmembrane helix</keyword>
<dbReference type="GO" id="GO:0005886">
    <property type="term" value="C:plasma membrane"/>
    <property type="evidence" value="ECO:0007669"/>
    <property type="project" value="UniProtKB-SubCell"/>
</dbReference>
<feature type="transmembrane region" description="Helical" evidence="12">
    <location>
        <begin position="115"/>
        <end position="138"/>
    </location>
</feature>
<feature type="active site" description="Phosphocysteine intermediate; for EIIB activity" evidence="11">
    <location>
        <position position="26"/>
    </location>
</feature>
<dbReference type="AlphaFoldDB" id="A0A7W8M4A9"/>
<evidence type="ECO:0000256" key="6">
    <source>
        <dbReference type="ARBA" id="ARBA00022683"/>
    </source>
</evidence>
<organism evidence="15 16">
    <name type="scientific">Catenibacillus scindens</name>
    <dbReference type="NCBI Taxonomy" id="673271"/>
    <lineage>
        <taxon>Bacteria</taxon>
        <taxon>Bacillati</taxon>
        <taxon>Bacillota</taxon>
        <taxon>Clostridia</taxon>
        <taxon>Lachnospirales</taxon>
        <taxon>Lachnospiraceae</taxon>
        <taxon>Catenibacillus</taxon>
    </lineage>
</organism>
<evidence type="ECO:0000256" key="8">
    <source>
        <dbReference type="ARBA" id="ARBA00022777"/>
    </source>
</evidence>
<dbReference type="GO" id="GO:0015771">
    <property type="term" value="P:trehalose transport"/>
    <property type="evidence" value="ECO:0007669"/>
    <property type="project" value="TreeGrafter"/>
</dbReference>
<dbReference type="PROSITE" id="PS01035">
    <property type="entry name" value="PTS_EIIB_TYPE_1_CYS"/>
    <property type="match status" value="1"/>
</dbReference>
<dbReference type="PROSITE" id="PS51098">
    <property type="entry name" value="PTS_EIIB_TYPE_1"/>
    <property type="match status" value="1"/>
</dbReference>
<evidence type="ECO:0000256" key="7">
    <source>
        <dbReference type="ARBA" id="ARBA00022692"/>
    </source>
</evidence>
<keyword evidence="6" id="KW-0598">Phosphotransferase system</keyword>
<keyword evidence="7 12" id="KW-0812">Transmembrane</keyword>
<dbReference type="CDD" id="cd00212">
    <property type="entry name" value="PTS_IIB_glc"/>
    <property type="match status" value="1"/>
</dbReference>
<feature type="domain" description="PTS EIIB type-1" evidence="13">
    <location>
        <begin position="4"/>
        <end position="86"/>
    </location>
</feature>
<dbReference type="GO" id="GO:0090589">
    <property type="term" value="F:protein-phosphocysteine-trehalose phosphotransferase system transporter activity"/>
    <property type="evidence" value="ECO:0007669"/>
    <property type="project" value="TreeGrafter"/>
</dbReference>
<sequence>MDNKALATEILKNIGGKENVSSVVHCATRLRFRLKDEGKADTEAVKKIKGVLSVVNAGGQYQVVIGPDVPQVYQEVVAVGGFDAQKPVEDDGPADKNKSKLSSVLEAIASMFQPIIPAITGAGLLKAIMALLVAVGVLDTTTQTYTILNTFADAAFYFLPILLAASAAKRFKCNQFVAMALGGILVYPQFISLISAAPVCWSISALTP</sequence>
<dbReference type="InterPro" id="IPR036878">
    <property type="entry name" value="Glu_permease_IIB"/>
</dbReference>
<comment type="caution">
    <text evidence="15">The sequence shown here is derived from an EMBL/GenBank/DDBJ whole genome shotgun (WGS) entry which is preliminary data.</text>
</comment>
<dbReference type="RefSeq" id="WP_183770478.1">
    <property type="nucleotide sequence ID" value="NZ_JACHFW010000001.1"/>
</dbReference>
<keyword evidence="2" id="KW-0813">Transport</keyword>
<dbReference type="PANTHER" id="PTHR30175">
    <property type="entry name" value="PHOSPHOTRANSFERASE SYSTEM TRANSPORT PROTEIN"/>
    <property type="match status" value="1"/>
</dbReference>
<dbReference type="PROSITE" id="PS51103">
    <property type="entry name" value="PTS_EIIC_TYPE_1"/>
    <property type="match status" value="1"/>
</dbReference>
<dbReference type="InterPro" id="IPR018113">
    <property type="entry name" value="PTrfase_EIIB_Cys"/>
</dbReference>
<evidence type="ECO:0000256" key="9">
    <source>
        <dbReference type="ARBA" id="ARBA00022989"/>
    </source>
</evidence>
<gene>
    <name evidence="15" type="ORF">HNP82_000205</name>
</gene>
<dbReference type="GO" id="GO:0008982">
    <property type="term" value="F:protein-N(PI)-phosphohistidine-sugar phosphotransferase activity"/>
    <property type="evidence" value="ECO:0007669"/>
    <property type="project" value="InterPro"/>
</dbReference>
<evidence type="ECO:0000256" key="10">
    <source>
        <dbReference type="ARBA" id="ARBA00023136"/>
    </source>
</evidence>
<proteinExistence type="predicted"/>
<dbReference type="Proteomes" id="UP000543642">
    <property type="component" value="Unassembled WGS sequence"/>
</dbReference>
<dbReference type="PANTHER" id="PTHR30175:SF1">
    <property type="entry name" value="PTS SYSTEM ARBUTIN-, CELLOBIOSE-, AND SALICIN-SPECIFIC EIIBC COMPONENT-RELATED"/>
    <property type="match status" value="1"/>
</dbReference>
<dbReference type="SUPFAM" id="SSF55604">
    <property type="entry name" value="Glucose permease domain IIB"/>
    <property type="match status" value="1"/>
</dbReference>